<evidence type="ECO:0000256" key="17">
    <source>
        <dbReference type="SAM" id="Phobius"/>
    </source>
</evidence>
<comment type="subcellular location">
    <subcellularLocation>
        <location evidence="1">Membrane</location>
        <topology evidence="1">Multi-pass membrane protein</topology>
    </subcellularLocation>
</comment>
<dbReference type="AlphaFoldDB" id="A0A6L2PN81"/>
<dbReference type="PANTHER" id="PTHR11690:SF253">
    <property type="entry name" value="PICKPOCKET 18-RELATED"/>
    <property type="match status" value="1"/>
</dbReference>
<evidence type="ECO:0000256" key="5">
    <source>
        <dbReference type="ARBA" id="ARBA00022606"/>
    </source>
</evidence>
<keyword evidence="11 17" id="KW-0472">Membrane</keyword>
<evidence type="ECO:0000313" key="18">
    <source>
        <dbReference type="EMBL" id="GFG33866.1"/>
    </source>
</evidence>
<organism evidence="18 19">
    <name type="scientific">Coptotermes formosanus</name>
    <name type="common">Formosan subterranean termite</name>
    <dbReference type="NCBI Taxonomy" id="36987"/>
    <lineage>
        <taxon>Eukaryota</taxon>
        <taxon>Metazoa</taxon>
        <taxon>Ecdysozoa</taxon>
        <taxon>Arthropoda</taxon>
        <taxon>Hexapoda</taxon>
        <taxon>Insecta</taxon>
        <taxon>Pterygota</taxon>
        <taxon>Neoptera</taxon>
        <taxon>Polyneoptera</taxon>
        <taxon>Dictyoptera</taxon>
        <taxon>Blattodea</taxon>
        <taxon>Blattoidea</taxon>
        <taxon>Termitoidae</taxon>
        <taxon>Rhinotermitidae</taxon>
        <taxon>Coptotermes</taxon>
    </lineage>
</organism>
<dbReference type="GO" id="GO:0004984">
    <property type="term" value="F:olfactory receptor activity"/>
    <property type="evidence" value="ECO:0007669"/>
    <property type="project" value="InterPro"/>
</dbReference>
<comment type="similarity">
    <text evidence="2 16">Belongs to the amiloride-sensitive sodium channel (TC 1.A.6) family.</text>
</comment>
<dbReference type="Pfam" id="PF02949">
    <property type="entry name" value="7tm_6"/>
    <property type="match status" value="1"/>
</dbReference>
<evidence type="ECO:0000256" key="8">
    <source>
        <dbReference type="ARBA" id="ARBA00022989"/>
    </source>
</evidence>
<evidence type="ECO:0000256" key="12">
    <source>
        <dbReference type="ARBA" id="ARBA00023170"/>
    </source>
</evidence>
<dbReference type="Gene3D" id="1.10.287.770">
    <property type="entry name" value="YojJ-like"/>
    <property type="match status" value="1"/>
</dbReference>
<evidence type="ECO:0000256" key="4">
    <source>
        <dbReference type="ARBA" id="ARBA00022461"/>
    </source>
</evidence>
<dbReference type="Proteomes" id="UP000502823">
    <property type="component" value="Unassembled WGS sequence"/>
</dbReference>
<keyword evidence="6 16" id="KW-0812">Transmembrane</keyword>
<name>A0A6L2PN81_COPFO</name>
<keyword evidence="8 17" id="KW-1133">Transmembrane helix</keyword>
<keyword evidence="19" id="KW-1185">Reference proteome</keyword>
<evidence type="ECO:0000256" key="9">
    <source>
        <dbReference type="ARBA" id="ARBA00023053"/>
    </source>
</evidence>
<keyword evidence="7" id="KW-0552">Olfaction</keyword>
<keyword evidence="13 16" id="KW-0739">Sodium transport</keyword>
<dbReference type="PRINTS" id="PR01078">
    <property type="entry name" value="AMINACHANNEL"/>
</dbReference>
<evidence type="ECO:0000256" key="3">
    <source>
        <dbReference type="ARBA" id="ARBA00022448"/>
    </source>
</evidence>
<dbReference type="InParanoid" id="A0A6L2PN81"/>
<keyword evidence="15 16" id="KW-0407">Ion channel</keyword>
<keyword evidence="5" id="KW-0716">Sensory transduction</keyword>
<dbReference type="GO" id="GO:0015280">
    <property type="term" value="F:ligand-gated sodium channel activity"/>
    <property type="evidence" value="ECO:0007669"/>
    <property type="project" value="TreeGrafter"/>
</dbReference>
<gene>
    <name evidence="18" type="ORF">Cfor_11510</name>
</gene>
<evidence type="ECO:0000256" key="10">
    <source>
        <dbReference type="ARBA" id="ARBA00023065"/>
    </source>
</evidence>
<evidence type="ECO:0000256" key="7">
    <source>
        <dbReference type="ARBA" id="ARBA00022725"/>
    </source>
</evidence>
<evidence type="ECO:0000256" key="2">
    <source>
        <dbReference type="ARBA" id="ARBA00007193"/>
    </source>
</evidence>
<evidence type="ECO:0000256" key="16">
    <source>
        <dbReference type="RuleBase" id="RU000679"/>
    </source>
</evidence>
<dbReference type="InterPro" id="IPR001873">
    <property type="entry name" value="ENaC"/>
</dbReference>
<feature type="transmembrane region" description="Helical" evidence="17">
    <location>
        <begin position="488"/>
        <end position="510"/>
    </location>
</feature>
<keyword evidence="9" id="KW-0915">Sodium</keyword>
<protein>
    <recommendedName>
        <fullName evidence="20">Sodium channel protein Nach</fullName>
    </recommendedName>
</protein>
<comment type="caution">
    <text evidence="18">The sequence shown here is derived from an EMBL/GenBank/DDBJ whole genome shotgun (WGS) entry which is preliminary data.</text>
</comment>
<keyword evidence="4 16" id="KW-0894">Sodium channel</keyword>
<evidence type="ECO:0008006" key="20">
    <source>
        <dbReference type="Google" id="ProtNLM"/>
    </source>
</evidence>
<keyword evidence="3 16" id="KW-0813">Transport</keyword>
<dbReference type="Pfam" id="PF00858">
    <property type="entry name" value="ASC"/>
    <property type="match status" value="1"/>
</dbReference>
<dbReference type="OrthoDB" id="6436100at2759"/>
<keyword evidence="10 16" id="KW-0406">Ion transport</keyword>
<dbReference type="GO" id="GO:0007165">
    <property type="term" value="P:signal transduction"/>
    <property type="evidence" value="ECO:0007669"/>
    <property type="project" value="UniProtKB-KW"/>
</dbReference>
<evidence type="ECO:0000256" key="14">
    <source>
        <dbReference type="ARBA" id="ARBA00023224"/>
    </source>
</evidence>
<proteinExistence type="inferred from homology"/>
<keyword evidence="12" id="KW-0675">Receptor</keyword>
<dbReference type="InterPro" id="IPR004117">
    <property type="entry name" value="7tm6_olfct_rcpt"/>
</dbReference>
<dbReference type="GO" id="GO:0005886">
    <property type="term" value="C:plasma membrane"/>
    <property type="evidence" value="ECO:0007669"/>
    <property type="project" value="TreeGrafter"/>
</dbReference>
<keyword evidence="14" id="KW-0807">Transducer</keyword>
<accession>A0A6L2PN81</accession>
<dbReference type="PANTHER" id="PTHR11690">
    <property type="entry name" value="AMILORIDE-SENSITIVE SODIUM CHANNEL-RELATED"/>
    <property type="match status" value="1"/>
</dbReference>
<evidence type="ECO:0000256" key="1">
    <source>
        <dbReference type="ARBA" id="ARBA00004141"/>
    </source>
</evidence>
<evidence type="ECO:0000256" key="6">
    <source>
        <dbReference type="ARBA" id="ARBA00022692"/>
    </source>
</evidence>
<dbReference type="Gene3D" id="2.60.470.10">
    <property type="entry name" value="Acid-sensing ion channels like domains"/>
    <property type="match status" value="1"/>
</dbReference>
<evidence type="ECO:0000256" key="11">
    <source>
        <dbReference type="ARBA" id="ARBA00023136"/>
    </source>
</evidence>
<evidence type="ECO:0000256" key="13">
    <source>
        <dbReference type="ARBA" id="ARBA00023201"/>
    </source>
</evidence>
<reference evidence="19" key="1">
    <citation type="submission" date="2020-01" db="EMBL/GenBank/DDBJ databases">
        <title>Draft genome sequence of the Termite Coptotermes fromosanus.</title>
        <authorList>
            <person name="Itakura S."/>
            <person name="Yosikawa Y."/>
            <person name="Umezawa K."/>
        </authorList>
    </citation>
    <scope>NUCLEOTIDE SEQUENCE [LARGE SCALE GENOMIC DNA]</scope>
</reference>
<evidence type="ECO:0000256" key="15">
    <source>
        <dbReference type="ARBA" id="ARBA00023303"/>
    </source>
</evidence>
<dbReference type="EMBL" id="BLKM01000457">
    <property type="protein sequence ID" value="GFG33866.1"/>
    <property type="molecule type" value="Genomic_DNA"/>
</dbReference>
<sequence length="621" mass="71331">MTPVSVLGIQPAYLDGDTTRSIKKSTTWQELLWAQMCDYCDKTTLHGYRYLTEPGRHWVERLLWVVIQLLAMWGVTFIILDVWREYINSPTVTTVDSTTYPIWNVPFPAIAVCNINKISKSAAWTLAQNLSKTGNISADEIFNMAKYLGRLYDHDPDNIKSIQQLHSILLADKEDYDVDSMMKSLTPKCEDLLLRCRWMGRVRNCSEIFELRKSMEGYCCAFNYIRRSDNFDSNNTTPVNENEGEKARAPGYHMGLTVLVDPQPEDYYYPLLASYGTKVLVFNPGEYPDTPSGGLIEKLVPLRTEVFFRLEATSVYAVPNVINFERKQRGCLFPSELSVLFGTSYSYSDCLVDCRTRSIHILCECLPFYLPTKICTLMDIPCLYKYREKWSTLKPTEEVEGLKAEMQESISCEHCYPACSDTTYHVQTSSAELSQTPYVRAGLMENITLKNHSVFHIYFGSKNTLRLKQDVLYYWYDLLSNFGGICGLFVGFSLISIVEFVYFFTLRLFFVVRSTKDENPKDNIDSGNKNTNRIQNNGNIYWREIMPRQGERIAEAAYACEWYNEPVSFQRSVSLVMMRAQRPVVLTLGPFGTVSLELFAAVCQVVNFNMGYRLFNKHAPS</sequence>
<evidence type="ECO:0000313" key="19">
    <source>
        <dbReference type="Proteomes" id="UP000502823"/>
    </source>
</evidence>
<dbReference type="GO" id="GO:0005549">
    <property type="term" value="F:odorant binding"/>
    <property type="evidence" value="ECO:0007669"/>
    <property type="project" value="InterPro"/>
</dbReference>